<dbReference type="EMBL" id="JABWSX010000001">
    <property type="protein sequence ID" value="NVL11736.1"/>
    <property type="molecule type" value="Genomic_DNA"/>
</dbReference>
<dbReference type="SUPFAM" id="SSF52540">
    <property type="entry name" value="P-loop containing nucleoside triphosphate hydrolases"/>
    <property type="match status" value="1"/>
</dbReference>
<feature type="compositionally biased region" description="Polar residues" evidence="1">
    <location>
        <begin position="264"/>
        <end position="279"/>
    </location>
</feature>
<dbReference type="PANTHER" id="PTHR11669:SF8">
    <property type="entry name" value="DNA POLYMERASE III SUBUNIT DELTA"/>
    <property type="match status" value="1"/>
</dbReference>
<protein>
    <submittedName>
        <fullName evidence="2">Uncharacterized protein</fullName>
    </submittedName>
</protein>
<dbReference type="PANTHER" id="PTHR11669">
    <property type="entry name" value="REPLICATION FACTOR C / DNA POLYMERASE III GAMMA-TAU SUBUNIT"/>
    <property type="match status" value="1"/>
</dbReference>
<dbReference type="AlphaFoldDB" id="A0A973WWH2"/>
<reference evidence="2" key="1">
    <citation type="submission" date="2020-06" db="EMBL/GenBank/DDBJ databases">
        <title>Whole Genome Sequence of Bradyrhizobium sp. Strain 66S1MB.</title>
        <authorList>
            <person name="Bromfield E."/>
            <person name="Cloutier S."/>
        </authorList>
    </citation>
    <scope>NUCLEOTIDE SEQUENCE</scope>
    <source>
        <strain evidence="2">66S1MB</strain>
    </source>
</reference>
<feature type="region of interest" description="Disordered" evidence="1">
    <location>
        <begin position="264"/>
        <end position="283"/>
    </location>
</feature>
<evidence type="ECO:0000313" key="2">
    <source>
        <dbReference type="EMBL" id="NVL11736.1"/>
    </source>
</evidence>
<organism evidence="2">
    <name type="scientific">Bradyrhizobium quebecense</name>
    <dbReference type="NCBI Taxonomy" id="2748629"/>
    <lineage>
        <taxon>Bacteria</taxon>
        <taxon>Pseudomonadati</taxon>
        <taxon>Pseudomonadota</taxon>
        <taxon>Alphaproteobacteria</taxon>
        <taxon>Hyphomicrobiales</taxon>
        <taxon>Nitrobacteraceae</taxon>
        <taxon>Bradyrhizobium</taxon>
    </lineage>
</organism>
<dbReference type="Pfam" id="PF13177">
    <property type="entry name" value="DNA_pol3_delta2"/>
    <property type="match status" value="1"/>
</dbReference>
<sequence length="699" mass="77038">MLDVEYLLKPPVRLERTLVYRYRTGMLRSGLIEALSQIAERDGNLVLDCSFDELCSSSVGGGLFQGIGICDWPEDGLDVTADQIAATLEAICRPDGQPVVLFVSNESALLEHPLWSKVEEACDVIHEPVVSPATLLPILTYLESRSVLVPRRGLLSQREFLNYFENIVGQDPMNLPELRGAFDRVVLLFVDPDTGLFSGESASREQQRSRSIVMRPLRAMVERRDSVQLPELLRGLAVRFPSGRRGGELADELARHTQTLLKLNPSSDRQRGASGNSAWSGKPEDRKSRALVWACIVLIFAYRFSEIDAQRHTSRFRVDQTLVLVDELGRDFLDRTAPAMADDPLVGLWAELRTSISLARASREETDTSLGKGVRDLVSFLTESAVAERPWVARLLELLTNDANAVTSKRQSDESSSPRPVSKLQPQSFVDVIGHQVAVQGLQQRISSDRHSTPLVLCGPEGVGKRTLGRIYANRLLCEGALNVSGSPCGKCPTCKEFETGSPFDFIEFDAGSPSAVQYVQEELLNNLRFASMSGRRAVMVTNPDSNPQLVEICLKTLEKSSAVNSFIFTVTDVRGLSGAGQSRSEMYRLAALTPPESRRLAESFLGPAARSYDSQVLDVIVAESGGLPRRLQELCYRVASTQSTTLDEVRSALGLGWAGAAISFWRLLLAQHEPVNRRSTGTPYRHPKGTPLIGVLCW</sequence>
<comment type="caution">
    <text evidence="2">The sequence shown here is derived from an EMBL/GenBank/DDBJ whole genome shotgun (WGS) entry which is preliminary data.</text>
</comment>
<dbReference type="RefSeq" id="WP_176534615.1">
    <property type="nucleotide sequence ID" value="NZ_CP088022.1"/>
</dbReference>
<dbReference type="InterPro" id="IPR027417">
    <property type="entry name" value="P-loop_NTPase"/>
</dbReference>
<dbReference type="InterPro" id="IPR050238">
    <property type="entry name" value="DNA_Rep/Repair_Clamp_Loader"/>
</dbReference>
<dbReference type="Gene3D" id="3.40.50.300">
    <property type="entry name" value="P-loop containing nucleotide triphosphate hydrolases"/>
    <property type="match status" value="1"/>
</dbReference>
<accession>A0A973WWH2</accession>
<proteinExistence type="predicted"/>
<name>A0A973WWH2_9BRAD</name>
<dbReference type="GO" id="GO:0006261">
    <property type="term" value="P:DNA-templated DNA replication"/>
    <property type="evidence" value="ECO:0007669"/>
    <property type="project" value="TreeGrafter"/>
</dbReference>
<evidence type="ECO:0000256" key="1">
    <source>
        <dbReference type="SAM" id="MobiDB-lite"/>
    </source>
</evidence>
<gene>
    <name evidence="2" type="ORF">HU230_40015</name>
</gene>